<keyword evidence="1" id="KW-0732">Signal</keyword>
<dbReference type="EMBL" id="DXCC01000002">
    <property type="protein sequence ID" value="HIZ14350.1"/>
    <property type="molecule type" value="Genomic_DNA"/>
</dbReference>
<reference evidence="2" key="1">
    <citation type="journal article" date="2021" name="PeerJ">
        <title>Extensive microbial diversity within the chicken gut microbiome revealed by metagenomics and culture.</title>
        <authorList>
            <person name="Gilroy R."/>
            <person name="Ravi A."/>
            <person name="Getino M."/>
            <person name="Pursley I."/>
            <person name="Horton D.L."/>
            <person name="Alikhan N.F."/>
            <person name="Baker D."/>
            <person name="Gharbi K."/>
            <person name="Hall N."/>
            <person name="Watson M."/>
            <person name="Adriaenssens E.M."/>
            <person name="Foster-Nyarko E."/>
            <person name="Jarju S."/>
            <person name="Secka A."/>
            <person name="Antonio M."/>
            <person name="Oren A."/>
            <person name="Chaudhuri R.R."/>
            <person name="La Ragione R."/>
            <person name="Hildebrand F."/>
            <person name="Pallen M.J."/>
        </authorList>
    </citation>
    <scope>NUCLEOTIDE SEQUENCE</scope>
    <source>
        <strain evidence="2">ChiHjej11B10-19426</strain>
    </source>
</reference>
<name>A0A9D2DCH0_9BACT</name>
<protein>
    <submittedName>
        <fullName evidence="2">DUF4465 domain-containing protein</fullName>
    </submittedName>
</protein>
<dbReference type="PROSITE" id="PS51257">
    <property type="entry name" value="PROKAR_LIPOPROTEIN"/>
    <property type="match status" value="1"/>
</dbReference>
<proteinExistence type="predicted"/>
<dbReference type="Proteomes" id="UP000824014">
    <property type="component" value="Unassembled WGS sequence"/>
</dbReference>
<sequence>MNRLMAACLSLLAAVLGVSCDLSHGNNEPLSNEKKLTDGRVEYQGGEENLRRYVVTLRAATTTKAGDNFKNNGVSLKMVMITADPSRWDELVSGQYAVGNEVEPGTILLDENSTLSVFGEGSYAGDPAALTAGTVTVASFNGKYEIKGEVTDAENRVLEFSFYNELSFTSTGSETIDKLIDFEDAELTATSGEYRNILWGRELAVDVNGTPTFDGILYTEQGASLGSYYYLSSYDGSSYDVWNGFALSSNISTEDLGWDYSNQFGVFASSASIFAIGYAPVSAPTAQYDVPTIEFAEPVTVSSVDVANANKTYFYCQNTPMVGEDDAAEPIWVNLVVTGSLNGSEVGTLTVELAKDGNVLSDWKMVDCSSLGQVDKLQFAVESNDVDPTWGLNVPSYFCLDNIELQ</sequence>
<accession>A0A9D2DCH0</accession>
<evidence type="ECO:0000313" key="2">
    <source>
        <dbReference type="EMBL" id="HIZ14350.1"/>
    </source>
</evidence>
<dbReference type="Pfam" id="PF14717">
    <property type="entry name" value="DUF4465"/>
    <property type="match status" value="1"/>
</dbReference>
<comment type="caution">
    <text evidence="2">The sequence shown here is derived from an EMBL/GenBank/DDBJ whole genome shotgun (WGS) entry which is preliminary data.</text>
</comment>
<gene>
    <name evidence="2" type="ORF">H9816_00300</name>
</gene>
<evidence type="ECO:0000313" key="3">
    <source>
        <dbReference type="Proteomes" id="UP000824014"/>
    </source>
</evidence>
<feature type="chain" id="PRO_5038469012" evidence="1">
    <location>
        <begin position="25"/>
        <end position="406"/>
    </location>
</feature>
<dbReference type="Gene3D" id="2.60.120.1350">
    <property type="entry name" value="Protein of unknown function DUF4465"/>
    <property type="match status" value="1"/>
</dbReference>
<dbReference type="AlphaFoldDB" id="A0A9D2DCH0"/>
<dbReference type="InterPro" id="IPR027828">
    <property type="entry name" value="DUF4465"/>
</dbReference>
<organism evidence="2 3">
    <name type="scientific">Candidatus Tidjanibacter faecipullorum</name>
    <dbReference type="NCBI Taxonomy" id="2838766"/>
    <lineage>
        <taxon>Bacteria</taxon>
        <taxon>Pseudomonadati</taxon>
        <taxon>Bacteroidota</taxon>
        <taxon>Bacteroidia</taxon>
        <taxon>Bacteroidales</taxon>
        <taxon>Rikenellaceae</taxon>
        <taxon>Tidjanibacter</taxon>
    </lineage>
</organism>
<feature type="signal peptide" evidence="1">
    <location>
        <begin position="1"/>
        <end position="24"/>
    </location>
</feature>
<evidence type="ECO:0000256" key="1">
    <source>
        <dbReference type="SAM" id="SignalP"/>
    </source>
</evidence>
<reference evidence="2" key="2">
    <citation type="submission" date="2021-04" db="EMBL/GenBank/DDBJ databases">
        <authorList>
            <person name="Gilroy R."/>
        </authorList>
    </citation>
    <scope>NUCLEOTIDE SEQUENCE</scope>
    <source>
        <strain evidence="2">ChiHjej11B10-19426</strain>
    </source>
</reference>